<feature type="transmembrane region" description="Helical" evidence="3">
    <location>
        <begin position="36"/>
        <end position="66"/>
    </location>
</feature>
<dbReference type="RefSeq" id="WP_109562994.1">
    <property type="nucleotide sequence ID" value="NZ_QGDJ01000001.1"/>
</dbReference>
<accession>A0A2Y9A2E8</accession>
<dbReference type="GO" id="GO:0008654">
    <property type="term" value="P:phospholipid biosynthetic process"/>
    <property type="evidence" value="ECO:0007669"/>
    <property type="project" value="InterPro"/>
</dbReference>
<protein>
    <submittedName>
        <fullName evidence="5">Phosphatidylglycerophosphate synthase</fullName>
    </submittedName>
</protein>
<feature type="transmembrane region" description="Helical" evidence="3">
    <location>
        <begin position="191"/>
        <end position="209"/>
    </location>
</feature>
<feature type="transmembrane region" description="Helical" evidence="3">
    <location>
        <begin position="144"/>
        <end position="171"/>
    </location>
</feature>
<dbReference type="Proteomes" id="UP000251571">
    <property type="component" value="Unassembled WGS sequence"/>
</dbReference>
<dbReference type="Proteomes" id="UP000245839">
    <property type="component" value="Unassembled WGS sequence"/>
</dbReference>
<keyword evidence="3" id="KW-0472">Membrane</keyword>
<dbReference type="PROSITE" id="PS00379">
    <property type="entry name" value="CDP_ALCOHOL_P_TRANSF"/>
    <property type="match status" value="1"/>
</dbReference>
<dbReference type="EMBL" id="QGDJ01000001">
    <property type="protein sequence ID" value="PWJ22443.1"/>
    <property type="molecule type" value="Genomic_DNA"/>
</dbReference>
<keyword evidence="3" id="KW-1133">Transmembrane helix</keyword>
<organism evidence="5 7">
    <name type="scientific">Jannaschia seohaensis</name>
    <dbReference type="NCBI Taxonomy" id="475081"/>
    <lineage>
        <taxon>Bacteria</taxon>
        <taxon>Pseudomonadati</taxon>
        <taxon>Pseudomonadota</taxon>
        <taxon>Alphaproteobacteria</taxon>
        <taxon>Rhodobacterales</taxon>
        <taxon>Roseobacteraceae</taxon>
        <taxon>Jannaschia</taxon>
    </lineage>
</organism>
<dbReference type="OrthoDB" id="9782011at2"/>
<reference evidence="4 6" key="2">
    <citation type="submission" date="2018-03" db="EMBL/GenBank/DDBJ databases">
        <title>Genomic Encyclopedia of Archaeal and Bacterial Type Strains, Phase II (KMG-II): from individual species to whole genera.</title>
        <authorList>
            <person name="Goeker M."/>
        </authorList>
    </citation>
    <scope>NUCLEOTIDE SEQUENCE [LARGE SCALE GENOMIC DNA]</scope>
    <source>
        <strain evidence="4 6">DSM 25227</strain>
    </source>
</reference>
<keyword evidence="6" id="KW-1185">Reference proteome</keyword>
<dbReference type="InterPro" id="IPR043130">
    <property type="entry name" value="CDP-OH_PTrfase_TM_dom"/>
</dbReference>
<sequence>MTYDPRAPGAEEANHVAFPLSVTARFAWIGAAGLPAVAALAAALGAGLAGLAIALAVYMAGVAVALRGMRRYPHDRIGWANAVTLGRLGLVACLVPALDAPAGVAVLAVAGVALALDGVDGWLARRQGLASAFGARFDMEVDAALALTLAAHGALAGAVHPAILLLGLPRYLFGAAQQVWPWLRGPLPERFSRKAVCVFQIGVLIAVLIPGLPREAADALVLAAAGALAWSFWVDIRHLRQG</sequence>
<evidence type="ECO:0000313" key="6">
    <source>
        <dbReference type="Proteomes" id="UP000245839"/>
    </source>
</evidence>
<dbReference type="Pfam" id="PF01066">
    <property type="entry name" value="CDP-OH_P_transf"/>
    <property type="match status" value="1"/>
</dbReference>
<evidence type="ECO:0000256" key="3">
    <source>
        <dbReference type="SAM" id="Phobius"/>
    </source>
</evidence>
<reference evidence="5 7" key="1">
    <citation type="submission" date="2016-10" db="EMBL/GenBank/DDBJ databases">
        <authorList>
            <person name="Cai Z."/>
        </authorList>
    </citation>
    <scope>NUCLEOTIDE SEQUENCE [LARGE SCALE GENOMIC DNA]</scope>
    <source>
        <strain evidence="5 7">DSM 25227</strain>
    </source>
</reference>
<keyword evidence="1 2" id="KW-0808">Transferase</keyword>
<gene>
    <name evidence="4" type="ORF">BCF38_101857</name>
    <name evidence="5" type="ORF">SAMN05421539_101857</name>
</gene>
<evidence type="ECO:0000256" key="1">
    <source>
        <dbReference type="ARBA" id="ARBA00022679"/>
    </source>
</evidence>
<dbReference type="EMBL" id="UETC01000001">
    <property type="protein sequence ID" value="SSA38721.1"/>
    <property type="molecule type" value="Genomic_DNA"/>
</dbReference>
<evidence type="ECO:0000256" key="2">
    <source>
        <dbReference type="RuleBase" id="RU003750"/>
    </source>
</evidence>
<evidence type="ECO:0000313" key="5">
    <source>
        <dbReference type="EMBL" id="SSA38721.1"/>
    </source>
</evidence>
<feature type="transmembrane region" description="Helical" evidence="3">
    <location>
        <begin position="216"/>
        <end position="233"/>
    </location>
</feature>
<proteinExistence type="inferred from homology"/>
<dbReference type="InterPro" id="IPR048254">
    <property type="entry name" value="CDP_ALCOHOL_P_TRANSF_CS"/>
</dbReference>
<evidence type="ECO:0000313" key="7">
    <source>
        <dbReference type="Proteomes" id="UP000251571"/>
    </source>
</evidence>
<name>A0A2Y9A2E8_9RHOB</name>
<dbReference type="GO" id="GO:0016780">
    <property type="term" value="F:phosphotransferase activity, for other substituted phosphate groups"/>
    <property type="evidence" value="ECO:0007669"/>
    <property type="project" value="InterPro"/>
</dbReference>
<keyword evidence="3" id="KW-0812">Transmembrane</keyword>
<comment type="similarity">
    <text evidence="2">Belongs to the CDP-alcohol phosphatidyltransferase class-I family.</text>
</comment>
<evidence type="ECO:0000313" key="4">
    <source>
        <dbReference type="EMBL" id="PWJ22443.1"/>
    </source>
</evidence>
<dbReference type="GO" id="GO:0016020">
    <property type="term" value="C:membrane"/>
    <property type="evidence" value="ECO:0007669"/>
    <property type="project" value="InterPro"/>
</dbReference>
<dbReference type="AlphaFoldDB" id="A0A2Y9A2E8"/>
<dbReference type="InterPro" id="IPR000462">
    <property type="entry name" value="CDP-OH_P_trans"/>
</dbReference>
<dbReference type="Gene3D" id="1.20.120.1760">
    <property type="match status" value="1"/>
</dbReference>